<evidence type="ECO:0000256" key="3">
    <source>
        <dbReference type="ARBA" id="ARBA00022519"/>
    </source>
</evidence>
<keyword evidence="5" id="KW-0472">Membrane</keyword>
<keyword evidence="6 7" id="KW-0012">Acyltransferase</keyword>
<keyword evidence="8" id="KW-1185">Reference proteome</keyword>
<name>A0ABX0NB95_9BURK</name>
<evidence type="ECO:0000313" key="7">
    <source>
        <dbReference type="EMBL" id="NHZ79268.1"/>
    </source>
</evidence>
<dbReference type="CDD" id="cd07984">
    <property type="entry name" value="LPLAT_LABLAT-like"/>
    <property type="match status" value="1"/>
</dbReference>
<evidence type="ECO:0000256" key="2">
    <source>
        <dbReference type="ARBA" id="ARBA00022475"/>
    </source>
</evidence>
<keyword evidence="3" id="KW-0997">Cell inner membrane</keyword>
<gene>
    <name evidence="7" type="ORF">F2P44_08260</name>
</gene>
<dbReference type="PIRSF" id="PIRSF028561">
    <property type="entry name" value="Ac_Trasf"/>
    <property type="match status" value="1"/>
</dbReference>
<dbReference type="InterPro" id="IPR014548">
    <property type="entry name" value="Ac_Trasf"/>
</dbReference>
<dbReference type="InterPro" id="IPR004960">
    <property type="entry name" value="LipA_acyltrans"/>
</dbReference>
<evidence type="ECO:0000256" key="5">
    <source>
        <dbReference type="ARBA" id="ARBA00023136"/>
    </source>
</evidence>
<dbReference type="Proteomes" id="UP000621455">
    <property type="component" value="Unassembled WGS sequence"/>
</dbReference>
<keyword evidence="4" id="KW-0808">Transferase</keyword>
<evidence type="ECO:0000256" key="6">
    <source>
        <dbReference type="ARBA" id="ARBA00023315"/>
    </source>
</evidence>
<organism evidence="7 8">
    <name type="scientific">Massilia frigida</name>
    <dbReference type="NCBI Taxonomy" id="2609281"/>
    <lineage>
        <taxon>Bacteria</taxon>
        <taxon>Pseudomonadati</taxon>
        <taxon>Pseudomonadota</taxon>
        <taxon>Betaproteobacteria</taxon>
        <taxon>Burkholderiales</taxon>
        <taxon>Oxalobacteraceae</taxon>
        <taxon>Telluria group</taxon>
        <taxon>Massilia</taxon>
    </lineage>
</organism>
<dbReference type="EMBL" id="WHJG01000006">
    <property type="protein sequence ID" value="NHZ79268.1"/>
    <property type="molecule type" value="Genomic_DNA"/>
</dbReference>
<keyword evidence="2" id="KW-1003">Cell membrane</keyword>
<protein>
    <submittedName>
        <fullName evidence="7">Acyltransferase</fullName>
    </submittedName>
</protein>
<dbReference type="Pfam" id="PF03279">
    <property type="entry name" value="Lip_A_acyltrans"/>
    <property type="match status" value="1"/>
</dbReference>
<proteinExistence type="predicted"/>
<comment type="subcellular location">
    <subcellularLocation>
        <location evidence="1">Cell inner membrane</location>
    </subcellularLocation>
</comment>
<dbReference type="PANTHER" id="PTHR30606">
    <property type="entry name" value="LIPID A BIOSYNTHESIS LAUROYL ACYLTRANSFERASE"/>
    <property type="match status" value="1"/>
</dbReference>
<dbReference type="GO" id="GO:0016746">
    <property type="term" value="F:acyltransferase activity"/>
    <property type="evidence" value="ECO:0007669"/>
    <property type="project" value="UniProtKB-KW"/>
</dbReference>
<accession>A0ABX0NB95</accession>
<reference evidence="7 8" key="1">
    <citation type="submission" date="2019-10" db="EMBL/GenBank/DDBJ databases">
        <title>Taxonomy of Antarctic Massilia spp.: description of Massilia rubra sp. nov., Massilia aquatica sp. nov., Massilia mucilaginosa sp. nov., Massilia frigida sp. nov. isolated from streams, lakes and regoliths.</title>
        <authorList>
            <person name="Holochova P."/>
            <person name="Sedlacek I."/>
            <person name="Kralova S."/>
            <person name="Maslanova I."/>
            <person name="Busse H.-J."/>
            <person name="Stankova E."/>
            <person name="Vrbovska V."/>
            <person name="Kovarovic V."/>
            <person name="Bartak M."/>
            <person name="Svec P."/>
            <person name="Pantucek R."/>
        </authorList>
    </citation>
    <scope>NUCLEOTIDE SEQUENCE [LARGE SCALE GENOMIC DNA]</scope>
    <source>
        <strain evidence="7 8">CCM 8695</strain>
    </source>
</reference>
<sequence length="319" mass="36047">MADRVTKLHASHWAAISESSFVGGMRLLFWVCRVFGRWPFRVVLYPVLAWYVLTKPAARRASTDYLDRVRAFAPVPGGWYGVLRHFGSFAETILDKMLLWGGLFDKNLVSHHGMEPLRRMLDEKRGAVLVCTHLGNADLCRVLSNDVPGLTLTVLVHTRHAQAFNNMLASLDPRSQTNLLQVTEMNPATAMMLSERVGRGEFVVIAGDRVPVSPDPRVALAPYLGVDAPFPVGPYVLASILQCPLYMMFSTRVGRGYEVHFELLRESVRLPRKGRDEVLAQVAGDFAARLQHHCIRSPLEWFNFYDFWHLPHLDKNDAP</sequence>
<evidence type="ECO:0000256" key="1">
    <source>
        <dbReference type="ARBA" id="ARBA00004533"/>
    </source>
</evidence>
<evidence type="ECO:0000313" key="8">
    <source>
        <dbReference type="Proteomes" id="UP000621455"/>
    </source>
</evidence>
<evidence type="ECO:0000256" key="4">
    <source>
        <dbReference type="ARBA" id="ARBA00022679"/>
    </source>
</evidence>
<comment type="caution">
    <text evidence="7">The sequence shown here is derived from an EMBL/GenBank/DDBJ whole genome shotgun (WGS) entry which is preliminary data.</text>
</comment>
<dbReference type="PANTHER" id="PTHR30606:SF9">
    <property type="entry name" value="LIPID A BIOSYNTHESIS LAUROYLTRANSFERASE"/>
    <property type="match status" value="1"/>
</dbReference>